<protein>
    <submittedName>
        <fullName evidence="2">Uncharacterized protein</fullName>
    </submittedName>
</protein>
<evidence type="ECO:0000256" key="1">
    <source>
        <dbReference type="SAM" id="SignalP"/>
    </source>
</evidence>
<dbReference type="InterPro" id="IPR011059">
    <property type="entry name" value="Metal-dep_hydrolase_composite"/>
</dbReference>
<evidence type="ECO:0000313" key="3">
    <source>
        <dbReference type="Proteomes" id="UP000037146"/>
    </source>
</evidence>
<accession>A0A0K9GU44</accession>
<gene>
    <name evidence="2" type="ORF">AC625_12035</name>
</gene>
<dbReference type="STRING" id="1679170.AC625_12035"/>
<comment type="caution">
    <text evidence="2">The sequence shown here is derived from an EMBL/GenBank/DDBJ whole genome shotgun (WGS) entry which is preliminary data.</text>
</comment>
<name>A0A0K9GU44_9BACI</name>
<organism evidence="2 3">
    <name type="scientific">Peribacillus loiseleuriae</name>
    <dbReference type="NCBI Taxonomy" id="1679170"/>
    <lineage>
        <taxon>Bacteria</taxon>
        <taxon>Bacillati</taxon>
        <taxon>Bacillota</taxon>
        <taxon>Bacilli</taxon>
        <taxon>Bacillales</taxon>
        <taxon>Bacillaceae</taxon>
        <taxon>Peribacillus</taxon>
    </lineage>
</organism>
<dbReference type="GO" id="GO:0016810">
    <property type="term" value="F:hydrolase activity, acting on carbon-nitrogen (but not peptide) bonds"/>
    <property type="evidence" value="ECO:0007669"/>
    <property type="project" value="InterPro"/>
</dbReference>
<dbReference type="AlphaFoldDB" id="A0A0K9GU44"/>
<dbReference type="Proteomes" id="UP000037146">
    <property type="component" value="Unassembled WGS sequence"/>
</dbReference>
<feature type="chain" id="PRO_5039692879" evidence="1">
    <location>
        <begin position="24"/>
        <end position="111"/>
    </location>
</feature>
<sequence length="111" mass="12582">MQFYLLKQALLLAIVQSQMLTFANSVIPIVHVHSQGVENGLRTDISGGIDRLSDNHAWDVQIIDTTFVSAKLPIFHESENSNDVFQKIMYLVRPENIGEVWIQGEKVHSHI</sequence>
<dbReference type="Gene3D" id="2.30.40.10">
    <property type="entry name" value="Urease, subunit C, domain 1"/>
    <property type="match status" value="1"/>
</dbReference>
<keyword evidence="1" id="KW-0732">Signal</keyword>
<evidence type="ECO:0000313" key="2">
    <source>
        <dbReference type="EMBL" id="KMY50138.1"/>
    </source>
</evidence>
<dbReference type="SUPFAM" id="SSF51338">
    <property type="entry name" value="Composite domain of metallo-dependent hydrolases"/>
    <property type="match status" value="1"/>
</dbReference>
<dbReference type="EMBL" id="LFZW01000001">
    <property type="protein sequence ID" value="KMY50138.1"/>
    <property type="molecule type" value="Genomic_DNA"/>
</dbReference>
<keyword evidence="3" id="KW-1185">Reference proteome</keyword>
<reference evidence="3" key="1">
    <citation type="submission" date="2015-07" db="EMBL/GenBank/DDBJ databases">
        <title>Genome sequencing project for genomic taxonomy and phylogenomics of Bacillus-like bacteria.</title>
        <authorList>
            <person name="Liu B."/>
            <person name="Wang J."/>
            <person name="Zhu Y."/>
            <person name="Liu G."/>
            <person name="Chen Q."/>
            <person name="Chen Z."/>
            <person name="Lan J."/>
            <person name="Che J."/>
            <person name="Ge C."/>
            <person name="Shi H."/>
            <person name="Pan Z."/>
            <person name="Liu X."/>
        </authorList>
    </citation>
    <scope>NUCLEOTIDE SEQUENCE [LARGE SCALE GENOMIC DNA]</scope>
    <source>
        <strain evidence="3">FJAT-27997</strain>
    </source>
</reference>
<proteinExistence type="predicted"/>
<dbReference type="PATRIC" id="fig|1679170.3.peg.2737"/>
<feature type="signal peptide" evidence="1">
    <location>
        <begin position="1"/>
        <end position="23"/>
    </location>
</feature>